<dbReference type="PROSITE" id="PS50885">
    <property type="entry name" value="HAMP"/>
    <property type="match status" value="1"/>
</dbReference>
<keyword evidence="4" id="KW-0812">Transmembrane</keyword>
<gene>
    <name evidence="7" type="ORF">L544_3699</name>
</gene>
<dbReference type="SUPFAM" id="SSF58104">
    <property type="entry name" value="Methyl-accepting chemotaxis protein (MCP) signaling domain"/>
    <property type="match status" value="1"/>
</dbReference>
<dbReference type="InterPro" id="IPR047347">
    <property type="entry name" value="YvaQ-like_sensor"/>
</dbReference>
<dbReference type="Pfam" id="PF00015">
    <property type="entry name" value="MCPsignal"/>
    <property type="match status" value="1"/>
</dbReference>
<evidence type="ECO:0000256" key="4">
    <source>
        <dbReference type="SAM" id="Phobius"/>
    </source>
</evidence>
<comment type="similarity">
    <text evidence="2">Belongs to the methyl-accepting chemotaxis (MCP) protein family.</text>
</comment>
<reference evidence="7 8" key="1">
    <citation type="submission" date="2014-03" db="EMBL/GenBank/DDBJ databases">
        <title>Genome sequence of Bordetella hinzii.</title>
        <authorList>
            <person name="Register K."/>
            <person name="Harvill E."/>
            <person name="Goodfield L.L."/>
            <person name="Ivanov Y.V."/>
            <person name="Meyer J.A."/>
            <person name="Muse S.J."/>
            <person name="Jacobs N."/>
            <person name="Bendor L."/>
            <person name="Smallridge W.E."/>
            <person name="Brinkac L.M."/>
            <person name="Sanka R."/>
            <person name="Kim M."/>
            <person name="Losada L."/>
        </authorList>
    </citation>
    <scope>NUCLEOTIDE SEQUENCE [LARGE SCALE GENOMIC DNA]</scope>
    <source>
        <strain evidence="7 8">OH87 BAL007II</strain>
    </source>
</reference>
<dbReference type="Gene3D" id="1.10.287.950">
    <property type="entry name" value="Methyl-accepting chemotaxis protein"/>
    <property type="match status" value="1"/>
</dbReference>
<organism evidence="7 8">
    <name type="scientific">Bordetella hinzii OH87 BAL007II</name>
    <dbReference type="NCBI Taxonomy" id="1331262"/>
    <lineage>
        <taxon>Bacteria</taxon>
        <taxon>Pseudomonadati</taxon>
        <taxon>Pseudomonadota</taxon>
        <taxon>Betaproteobacteria</taxon>
        <taxon>Burkholderiales</taxon>
        <taxon>Alcaligenaceae</taxon>
        <taxon>Bordetella</taxon>
    </lineage>
</organism>
<dbReference type="EMBL" id="JHEM01000017">
    <property type="protein sequence ID" value="KCB23843.1"/>
    <property type="molecule type" value="Genomic_DNA"/>
</dbReference>
<dbReference type="InterPro" id="IPR004090">
    <property type="entry name" value="Chemotax_Me-accpt_rcpt"/>
</dbReference>
<evidence type="ECO:0000259" key="6">
    <source>
        <dbReference type="PROSITE" id="PS50885"/>
    </source>
</evidence>
<dbReference type="InterPro" id="IPR004089">
    <property type="entry name" value="MCPsignal_dom"/>
</dbReference>
<feature type="domain" description="Methyl-accepting transducer" evidence="5">
    <location>
        <begin position="272"/>
        <end position="501"/>
    </location>
</feature>
<evidence type="ECO:0000259" key="5">
    <source>
        <dbReference type="PROSITE" id="PS50111"/>
    </source>
</evidence>
<feature type="transmembrane region" description="Helical" evidence="4">
    <location>
        <begin position="193"/>
        <end position="213"/>
    </location>
</feature>
<dbReference type="CDD" id="cd06225">
    <property type="entry name" value="HAMP"/>
    <property type="match status" value="1"/>
</dbReference>
<comment type="caution">
    <text evidence="7">The sequence shown here is derived from an EMBL/GenBank/DDBJ whole genome shotgun (WGS) entry which is preliminary data.</text>
</comment>
<proteinExistence type="inferred from homology"/>
<dbReference type="PROSITE" id="PS50111">
    <property type="entry name" value="CHEMOTAXIS_TRANSDUC_2"/>
    <property type="match status" value="1"/>
</dbReference>
<keyword evidence="4" id="KW-0472">Membrane</keyword>
<keyword evidence="4" id="KW-1133">Transmembrane helix</keyword>
<dbReference type="SMART" id="SM00304">
    <property type="entry name" value="HAMP"/>
    <property type="match status" value="1"/>
</dbReference>
<protein>
    <submittedName>
        <fullName evidence="7">Methyl-accepting chemotaxis protein signaling domain protein</fullName>
    </submittedName>
</protein>
<dbReference type="PRINTS" id="PR00260">
    <property type="entry name" value="CHEMTRNSDUCR"/>
</dbReference>
<dbReference type="InterPro" id="IPR051310">
    <property type="entry name" value="MCP_chemotaxis"/>
</dbReference>
<keyword evidence="1" id="KW-0488">Methylation</keyword>
<keyword evidence="8" id="KW-1185">Reference proteome</keyword>
<name>A0ABR4QZU2_9BORD</name>
<feature type="transmembrane region" description="Helical" evidence="4">
    <location>
        <begin position="12"/>
        <end position="36"/>
    </location>
</feature>
<accession>A0ABR4QZU2</accession>
<dbReference type="CDD" id="cd11386">
    <property type="entry name" value="MCP_signal"/>
    <property type="match status" value="1"/>
</dbReference>
<dbReference type="Proteomes" id="UP000025748">
    <property type="component" value="Unassembled WGS sequence"/>
</dbReference>
<dbReference type="Pfam" id="PF00672">
    <property type="entry name" value="HAMP"/>
    <property type="match status" value="1"/>
</dbReference>
<evidence type="ECO:0000313" key="7">
    <source>
        <dbReference type="EMBL" id="KCB23843.1"/>
    </source>
</evidence>
<dbReference type="InterPro" id="IPR003660">
    <property type="entry name" value="HAMP_dom"/>
</dbReference>
<feature type="domain" description="HAMP" evidence="6">
    <location>
        <begin position="215"/>
        <end position="267"/>
    </location>
</feature>
<dbReference type="PANTHER" id="PTHR43531:SF14">
    <property type="entry name" value="METHYL-ACCEPTING CHEMOTAXIS PROTEIN I-RELATED"/>
    <property type="match status" value="1"/>
</dbReference>
<keyword evidence="3" id="KW-0807">Transducer</keyword>
<sequence length="539" mass="55844">MGMKLRDWRIGVRLGAAIWVLLLLMGAMMGVSLWGVGQMREAGQRLDGAMQRVALAAEWQGVLDSHMEAVSAFLQTADADEAQRLLAKFDAQTRRSNEIKAALESGMDEDAAQVLAAISAAMTQYRQVRAEAAGIKQRDDAADRPALNALVSGQLRPTMQAYIDAVGRYGHLSRQRAAQAGEQAGHAAGMVRMLMFSFGVAVLGLGGLLGWLVTRSIVRPIAYAVRIAETVATGDLTQRIEVRGKDETGRLLLALREMNSQLGKTVAGIRAGAETISAACAQMAAGNGDLAARTEEQAASLEQSAASMEQLASTVKQNADNAVQANQLAASASEVALRGGRAVADVVGTMQAISSSSSRIAEIVGVIDAIAFQTNILALNAAVEAARAGEQGKGFAVVAAEVRSLAQRSATAAKEIKGLIEASVGQVGAGARLVERAGATMQDIVAAVRRVADIMGEITAASAEQSIGIEQVNQAVAQMDTATQQNAALVEEAAAASHAMQEQAAALMRSVSAFKLAAAPRAASAAPAAPMAPLALLAA</sequence>
<dbReference type="PANTHER" id="PTHR43531">
    <property type="entry name" value="PROTEIN ICFG"/>
    <property type="match status" value="1"/>
</dbReference>
<evidence type="ECO:0000256" key="2">
    <source>
        <dbReference type="ARBA" id="ARBA00029447"/>
    </source>
</evidence>
<evidence type="ECO:0000313" key="8">
    <source>
        <dbReference type="Proteomes" id="UP000025748"/>
    </source>
</evidence>
<dbReference type="CDD" id="cd19411">
    <property type="entry name" value="MCP2201-like_sensor"/>
    <property type="match status" value="1"/>
</dbReference>
<evidence type="ECO:0000256" key="1">
    <source>
        <dbReference type="ARBA" id="ARBA00022481"/>
    </source>
</evidence>
<dbReference type="SMART" id="SM00283">
    <property type="entry name" value="MA"/>
    <property type="match status" value="1"/>
</dbReference>
<evidence type="ECO:0000256" key="3">
    <source>
        <dbReference type="PROSITE-ProRule" id="PRU00284"/>
    </source>
</evidence>